<keyword evidence="3" id="KW-0809">Transit peptide</keyword>
<protein>
    <recommendedName>
        <fullName evidence="6">Enoyl-CoA hydratase domain-containing protein 3, mitochondrial</fullName>
    </recommendedName>
</protein>
<dbReference type="AlphaFoldDB" id="A0A1V8RJV0"/>
<sequence length="273" mass="29522">MAEIVAMKREEQEGPVLVEEADGILRLTLANPPANALSLATMAALKVELDRARDDPAVRVIVLAATGKVFCAGHDLKELTAHRADPDRGRTFYEKTFAECSALMQAIVRNPKPVIAEVEGLATAAGLQLVASCDLAVAAQEATFCTPGVHIGLFCSTPMVAVSRNASRKQAMEMLLTGETIDAPTAKEFGLVNRVVPREYLNQIVGKYAQTIASKSPLTLKIGKEAFYRQVEMGLAEAYDYTGRVMVENMLARDAEEGIGAFIGKRQPDWKGK</sequence>
<dbReference type="Proteomes" id="UP000191905">
    <property type="component" value="Unassembled WGS sequence"/>
</dbReference>
<keyword evidence="8" id="KW-1185">Reference proteome</keyword>
<organism evidence="7 8">
    <name type="scientific">Manganibacter manganicus</name>
    <dbReference type="NCBI Taxonomy" id="1873176"/>
    <lineage>
        <taxon>Bacteria</taxon>
        <taxon>Pseudomonadati</taxon>
        <taxon>Pseudomonadota</taxon>
        <taxon>Alphaproteobacteria</taxon>
        <taxon>Hyphomicrobiales</taxon>
        <taxon>Phyllobacteriaceae</taxon>
        <taxon>Manganibacter</taxon>
    </lineage>
</organism>
<evidence type="ECO:0000313" key="7">
    <source>
        <dbReference type="EMBL" id="OQM73478.1"/>
    </source>
</evidence>
<dbReference type="NCBIfam" id="NF006008">
    <property type="entry name" value="PRK08139.1"/>
    <property type="match status" value="1"/>
</dbReference>
<evidence type="ECO:0000256" key="1">
    <source>
        <dbReference type="ARBA" id="ARBA00005254"/>
    </source>
</evidence>
<name>A0A1V8RJV0_9HYPH</name>
<keyword evidence="2" id="KW-0276">Fatty acid metabolism</keyword>
<evidence type="ECO:0000256" key="3">
    <source>
        <dbReference type="ARBA" id="ARBA00022946"/>
    </source>
</evidence>
<dbReference type="EMBL" id="MDET01000058">
    <property type="protein sequence ID" value="OQM73478.1"/>
    <property type="molecule type" value="Genomic_DNA"/>
</dbReference>
<gene>
    <name evidence="7" type="ORF">BFN67_07685</name>
</gene>
<dbReference type="RefSeq" id="WP_080921621.1">
    <property type="nucleotide sequence ID" value="NZ_MDET01000058.1"/>
</dbReference>
<dbReference type="CDD" id="cd06558">
    <property type="entry name" value="crotonase-like"/>
    <property type="match status" value="1"/>
</dbReference>
<accession>A0A1V8RJV0</accession>
<evidence type="ECO:0000256" key="2">
    <source>
        <dbReference type="ARBA" id="ARBA00022832"/>
    </source>
</evidence>
<keyword evidence="4" id="KW-0443">Lipid metabolism</keyword>
<evidence type="ECO:0000256" key="4">
    <source>
        <dbReference type="ARBA" id="ARBA00023098"/>
    </source>
</evidence>
<comment type="similarity">
    <text evidence="1">Belongs to the enoyl-CoA hydratase/isomerase family.</text>
</comment>
<dbReference type="OrthoDB" id="9795613at2"/>
<dbReference type="Gene3D" id="3.90.226.10">
    <property type="entry name" value="2-enoyl-CoA Hydratase, Chain A, domain 1"/>
    <property type="match status" value="1"/>
</dbReference>
<dbReference type="Gene3D" id="1.10.12.10">
    <property type="entry name" value="Lyase 2-enoyl-coa Hydratase, Chain A, domain 2"/>
    <property type="match status" value="1"/>
</dbReference>
<dbReference type="PANTHER" id="PTHR43602:SF1">
    <property type="entry name" value="ENOYL-COA HYDRATASE DOMAIN-CONTAINING PROTEIN 3, MITOCHONDRIAL"/>
    <property type="match status" value="1"/>
</dbReference>
<dbReference type="InterPro" id="IPR014748">
    <property type="entry name" value="Enoyl-CoA_hydra_C"/>
</dbReference>
<proteinExistence type="inferred from homology"/>
<dbReference type="Pfam" id="PF00378">
    <property type="entry name" value="ECH_1"/>
    <property type="match status" value="1"/>
</dbReference>
<comment type="function">
    <text evidence="5">May play a role in fatty acid biosynthesis and insulin sensitivity.</text>
</comment>
<dbReference type="InterPro" id="IPR052377">
    <property type="entry name" value="Mitochondrial_ECH-domain"/>
</dbReference>
<reference evidence="7 8" key="1">
    <citation type="journal article" date="2016" name="Int. J. Syst. Evol. Microbiol.">
        <title>Pseudaminobacter manganicus sp. nov., isolated from sludge of a manganese mine.</title>
        <authorList>
            <person name="Li J."/>
            <person name="Huang J."/>
            <person name="Liao S."/>
            <person name="Wang G."/>
        </authorList>
    </citation>
    <scope>NUCLEOTIDE SEQUENCE [LARGE SCALE GENOMIC DNA]</scope>
    <source>
        <strain evidence="7 8">JH-7</strain>
    </source>
</reference>
<dbReference type="GO" id="GO:0006631">
    <property type="term" value="P:fatty acid metabolic process"/>
    <property type="evidence" value="ECO:0007669"/>
    <property type="project" value="UniProtKB-KW"/>
</dbReference>
<evidence type="ECO:0000313" key="8">
    <source>
        <dbReference type="Proteomes" id="UP000191905"/>
    </source>
</evidence>
<dbReference type="PANTHER" id="PTHR43602">
    <property type="match status" value="1"/>
</dbReference>
<dbReference type="InterPro" id="IPR001753">
    <property type="entry name" value="Enoyl-CoA_hydra/iso"/>
</dbReference>
<evidence type="ECO:0000256" key="6">
    <source>
        <dbReference type="ARBA" id="ARBA00040545"/>
    </source>
</evidence>
<dbReference type="GO" id="GO:0016836">
    <property type="term" value="F:hydro-lyase activity"/>
    <property type="evidence" value="ECO:0007669"/>
    <property type="project" value="TreeGrafter"/>
</dbReference>
<dbReference type="InterPro" id="IPR029045">
    <property type="entry name" value="ClpP/crotonase-like_dom_sf"/>
</dbReference>
<dbReference type="SUPFAM" id="SSF52096">
    <property type="entry name" value="ClpP/crotonase"/>
    <property type="match status" value="1"/>
</dbReference>
<evidence type="ECO:0000256" key="5">
    <source>
        <dbReference type="ARBA" id="ARBA00037410"/>
    </source>
</evidence>
<comment type="caution">
    <text evidence="7">The sequence shown here is derived from an EMBL/GenBank/DDBJ whole genome shotgun (WGS) entry which is preliminary data.</text>
</comment>
<dbReference type="STRING" id="1873176.BFN67_07685"/>